<dbReference type="RefSeq" id="WP_345422220.1">
    <property type="nucleotide sequence ID" value="NZ_AP031496.1"/>
</dbReference>
<evidence type="ECO:0000313" key="2">
    <source>
        <dbReference type="Proteomes" id="UP001409585"/>
    </source>
</evidence>
<accession>A0AAV3U2S7</accession>
<evidence type="ECO:0000313" key="1">
    <source>
        <dbReference type="EMBL" id="GAA4944352.1"/>
    </source>
</evidence>
<organism evidence="1 2">
    <name type="scientific">Halioxenophilus aromaticivorans</name>
    <dbReference type="NCBI Taxonomy" id="1306992"/>
    <lineage>
        <taxon>Bacteria</taxon>
        <taxon>Pseudomonadati</taxon>
        <taxon>Pseudomonadota</taxon>
        <taxon>Gammaproteobacteria</taxon>
        <taxon>Alteromonadales</taxon>
        <taxon>Alteromonadaceae</taxon>
        <taxon>Halioxenophilus</taxon>
    </lineage>
</organism>
<protein>
    <submittedName>
        <fullName evidence="1">Uncharacterized protein</fullName>
    </submittedName>
</protein>
<keyword evidence="2" id="KW-1185">Reference proteome</keyword>
<reference evidence="2" key="1">
    <citation type="journal article" date="2019" name="Int. J. Syst. Evol. Microbiol.">
        <title>The Global Catalogue of Microorganisms (GCM) 10K type strain sequencing project: providing services to taxonomists for standard genome sequencing and annotation.</title>
        <authorList>
            <consortium name="The Broad Institute Genomics Platform"/>
            <consortium name="The Broad Institute Genome Sequencing Center for Infectious Disease"/>
            <person name="Wu L."/>
            <person name="Ma J."/>
        </authorList>
    </citation>
    <scope>NUCLEOTIDE SEQUENCE [LARGE SCALE GENOMIC DNA]</scope>
    <source>
        <strain evidence="2">JCM 19134</strain>
    </source>
</reference>
<name>A0AAV3U2S7_9ALTE</name>
<comment type="caution">
    <text evidence="1">The sequence shown here is derived from an EMBL/GenBank/DDBJ whole genome shotgun (WGS) entry which is preliminary data.</text>
</comment>
<gene>
    <name evidence="1" type="ORF">GCM10025791_24090</name>
</gene>
<dbReference type="EMBL" id="BAABLX010000023">
    <property type="protein sequence ID" value="GAA4944352.1"/>
    <property type="molecule type" value="Genomic_DNA"/>
</dbReference>
<dbReference type="AlphaFoldDB" id="A0AAV3U2S7"/>
<sequence>MYKKPKEFGTNFRNGIYYELTQSEGVIRGVARAVDLNQLAAPPDDLSVPPFQEYDIEPIELNNRGYPRLEIR</sequence>
<proteinExistence type="predicted"/>
<dbReference type="Proteomes" id="UP001409585">
    <property type="component" value="Unassembled WGS sequence"/>
</dbReference>